<accession>A0A5E4NAC4</accession>
<protein>
    <submittedName>
        <fullName evidence="1">Uncharacterized protein</fullName>
    </submittedName>
</protein>
<dbReference type="EMBL" id="CABPRJ010001922">
    <property type="protein sequence ID" value="VVC41644.1"/>
    <property type="molecule type" value="Genomic_DNA"/>
</dbReference>
<dbReference type="Proteomes" id="UP000325440">
    <property type="component" value="Unassembled WGS sequence"/>
</dbReference>
<name>A0A5E4NAC4_9HEMI</name>
<proteinExistence type="predicted"/>
<sequence length="112" mass="12949">MKEKTKSTLVNPVEIYAEGTNLLLTSYKARILVEDIVKRTLPNQRPKNIPTGKTTIEDRSLYPDSLKLHMGFEQSMIQAAKIILGDYVQISGCFYKFLKNSETWTRNIIQRR</sequence>
<evidence type="ECO:0000313" key="2">
    <source>
        <dbReference type="Proteomes" id="UP000325440"/>
    </source>
</evidence>
<organism evidence="1 2">
    <name type="scientific">Cinara cedri</name>
    <dbReference type="NCBI Taxonomy" id="506608"/>
    <lineage>
        <taxon>Eukaryota</taxon>
        <taxon>Metazoa</taxon>
        <taxon>Ecdysozoa</taxon>
        <taxon>Arthropoda</taxon>
        <taxon>Hexapoda</taxon>
        <taxon>Insecta</taxon>
        <taxon>Pterygota</taxon>
        <taxon>Neoptera</taxon>
        <taxon>Paraneoptera</taxon>
        <taxon>Hemiptera</taxon>
        <taxon>Sternorrhyncha</taxon>
        <taxon>Aphidomorpha</taxon>
        <taxon>Aphidoidea</taxon>
        <taxon>Aphididae</taxon>
        <taxon>Lachninae</taxon>
        <taxon>Cinara</taxon>
    </lineage>
</organism>
<dbReference type="OrthoDB" id="6621667at2759"/>
<keyword evidence="2" id="KW-1185">Reference proteome</keyword>
<dbReference type="AlphaFoldDB" id="A0A5E4NAC4"/>
<gene>
    <name evidence="1" type="ORF">CINCED_3A003126</name>
</gene>
<evidence type="ECO:0000313" key="1">
    <source>
        <dbReference type="EMBL" id="VVC41644.1"/>
    </source>
</evidence>
<reference evidence="1 2" key="1">
    <citation type="submission" date="2019-08" db="EMBL/GenBank/DDBJ databases">
        <authorList>
            <person name="Alioto T."/>
            <person name="Alioto T."/>
            <person name="Gomez Garrido J."/>
        </authorList>
    </citation>
    <scope>NUCLEOTIDE SEQUENCE [LARGE SCALE GENOMIC DNA]</scope>
</reference>